<dbReference type="Proteomes" id="UP000241238">
    <property type="component" value="Chromosome"/>
</dbReference>
<evidence type="ECO:0000313" key="6">
    <source>
        <dbReference type="EMBL" id="AVQ30954.1"/>
    </source>
</evidence>
<feature type="domain" description="HTH rpiR-type" evidence="4">
    <location>
        <begin position="1"/>
        <end position="74"/>
    </location>
</feature>
<name>A0ABM6U3U4_FUSVA</name>
<dbReference type="InterPro" id="IPR046348">
    <property type="entry name" value="SIS_dom_sf"/>
</dbReference>
<dbReference type="PROSITE" id="PS51464">
    <property type="entry name" value="SIS"/>
    <property type="match status" value="1"/>
</dbReference>
<evidence type="ECO:0000259" key="5">
    <source>
        <dbReference type="PROSITE" id="PS51464"/>
    </source>
</evidence>
<dbReference type="RefSeq" id="WP_005949958.1">
    <property type="nucleotide sequence ID" value="NZ_CP028103.1"/>
</dbReference>
<dbReference type="InterPro" id="IPR009057">
    <property type="entry name" value="Homeodomain-like_sf"/>
</dbReference>
<evidence type="ECO:0000313" key="7">
    <source>
        <dbReference type="Proteomes" id="UP000241238"/>
    </source>
</evidence>
<dbReference type="CDD" id="cd05013">
    <property type="entry name" value="SIS_RpiR"/>
    <property type="match status" value="1"/>
</dbReference>
<accession>A0ABM6U3U4</accession>
<dbReference type="PROSITE" id="PS51071">
    <property type="entry name" value="HTH_RPIR"/>
    <property type="match status" value="1"/>
</dbReference>
<evidence type="ECO:0000259" key="4">
    <source>
        <dbReference type="PROSITE" id="PS51071"/>
    </source>
</evidence>
<dbReference type="InterPro" id="IPR035472">
    <property type="entry name" value="RpiR-like_SIS"/>
</dbReference>
<dbReference type="EMBL" id="CP028103">
    <property type="protein sequence ID" value="AVQ30954.1"/>
    <property type="molecule type" value="Genomic_DNA"/>
</dbReference>
<sequence length="245" mass="27837">MVELAKYFDDLTNSEKVVFNYIYNHQKEVIDMKITDLAREALTSKTVIINMAQKLGFLGYADFKYYLKSGNIPKKNKNKYEELENELKDNIQKTFSLVNIEDIKGVVREIQKARTIYIAARGTSKAVGSHLNHLLLTLGIRCIFLEDYNLTSIVSRTLDINEIVILISLSGKTEKILEVANIAKLRKAKVISITCFDRNSLSNIADYKLYCASQGSDTKINDSISRIGMFLIVEMIVAMLKDKMT</sequence>
<keyword evidence="1" id="KW-0805">Transcription regulation</keyword>
<dbReference type="Pfam" id="PF01380">
    <property type="entry name" value="SIS"/>
    <property type="match status" value="1"/>
</dbReference>
<dbReference type="InterPro" id="IPR047640">
    <property type="entry name" value="RpiR-like"/>
</dbReference>
<dbReference type="InterPro" id="IPR001347">
    <property type="entry name" value="SIS_dom"/>
</dbReference>
<organism evidence="6 7">
    <name type="scientific">Fusobacterium varium ATCC 27725</name>
    <dbReference type="NCBI Taxonomy" id="469618"/>
    <lineage>
        <taxon>Bacteria</taxon>
        <taxon>Fusobacteriati</taxon>
        <taxon>Fusobacteriota</taxon>
        <taxon>Fusobacteriia</taxon>
        <taxon>Fusobacteriales</taxon>
        <taxon>Fusobacteriaceae</taxon>
        <taxon>Fusobacterium</taxon>
    </lineage>
</organism>
<proteinExistence type="predicted"/>
<dbReference type="SUPFAM" id="SSF46689">
    <property type="entry name" value="Homeodomain-like"/>
    <property type="match status" value="1"/>
</dbReference>
<feature type="domain" description="SIS" evidence="5">
    <location>
        <begin position="106"/>
        <end position="245"/>
    </location>
</feature>
<evidence type="ECO:0000256" key="3">
    <source>
        <dbReference type="ARBA" id="ARBA00023163"/>
    </source>
</evidence>
<dbReference type="Gene3D" id="1.10.10.10">
    <property type="entry name" value="Winged helix-like DNA-binding domain superfamily/Winged helix DNA-binding domain"/>
    <property type="match status" value="1"/>
</dbReference>
<dbReference type="InterPro" id="IPR036388">
    <property type="entry name" value="WH-like_DNA-bd_sf"/>
</dbReference>
<keyword evidence="2" id="KW-0238">DNA-binding</keyword>
<dbReference type="GeneID" id="77467721"/>
<keyword evidence="3" id="KW-0804">Transcription</keyword>
<dbReference type="SUPFAM" id="SSF53697">
    <property type="entry name" value="SIS domain"/>
    <property type="match status" value="1"/>
</dbReference>
<evidence type="ECO:0000256" key="1">
    <source>
        <dbReference type="ARBA" id="ARBA00023015"/>
    </source>
</evidence>
<protein>
    <submittedName>
        <fullName evidence="6">MurR/RpiR family transcriptional regulator</fullName>
    </submittedName>
</protein>
<dbReference type="PANTHER" id="PTHR30514">
    <property type="entry name" value="GLUCOKINASE"/>
    <property type="match status" value="1"/>
</dbReference>
<dbReference type="InterPro" id="IPR000281">
    <property type="entry name" value="HTH_RpiR"/>
</dbReference>
<reference evidence="7" key="1">
    <citation type="journal article" date="2018" name="MSphere">
        <title>Fusobacterium Genomics Using MinION and Illumina Sequencing Enables Genome Completion and Correction.</title>
        <authorList>
            <person name="Todd S.M."/>
            <person name="Settlage R.E."/>
            <person name="Lahmers K.K."/>
            <person name="Slade D.J."/>
        </authorList>
    </citation>
    <scope>NUCLEOTIDE SEQUENCE [LARGE SCALE GENOMIC DNA]</scope>
    <source>
        <strain evidence="7">ATCC 27725</strain>
    </source>
</reference>
<dbReference type="Pfam" id="PF01418">
    <property type="entry name" value="HTH_6"/>
    <property type="match status" value="1"/>
</dbReference>
<evidence type="ECO:0000256" key="2">
    <source>
        <dbReference type="ARBA" id="ARBA00023125"/>
    </source>
</evidence>
<dbReference type="PANTHER" id="PTHR30514:SF1">
    <property type="entry name" value="HTH-TYPE TRANSCRIPTIONAL REGULATOR HEXR-RELATED"/>
    <property type="match status" value="1"/>
</dbReference>
<gene>
    <name evidence="6" type="ORF">C4N18_06915</name>
</gene>
<keyword evidence="7" id="KW-1185">Reference proteome</keyword>
<dbReference type="Gene3D" id="3.40.50.10490">
    <property type="entry name" value="Glucose-6-phosphate isomerase like protein, domain 1"/>
    <property type="match status" value="1"/>
</dbReference>